<keyword evidence="3" id="KW-0732">Signal</keyword>
<accession>A0A3Q3EPM3</accession>
<feature type="compositionally biased region" description="Acidic residues" evidence="1">
    <location>
        <begin position="55"/>
        <end position="70"/>
    </location>
</feature>
<name>A0A3Q3EPM3_KRYMA</name>
<dbReference type="STRING" id="37003.ENSKMAP00000003727"/>
<feature type="compositionally biased region" description="Low complexity" evidence="1">
    <location>
        <begin position="171"/>
        <end position="182"/>
    </location>
</feature>
<feature type="compositionally biased region" description="Polar residues" evidence="1">
    <location>
        <begin position="186"/>
        <end position="196"/>
    </location>
</feature>
<feature type="region of interest" description="Disordered" evidence="1">
    <location>
        <begin position="46"/>
        <end position="80"/>
    </location>
</feature>
<keyword evidence="2" id="KW-1133">Transmembrane helix</keyword>
<feature type="compositionally biased region" description="Low complexity" evidence="1">
    <location>
        <begin position="206"/>
        <end position="318"/>
    </location>
</feature>
<feature type="compositionally biased region" description="Low complexity" evidence="1">
    <location>
        <begin position="124"/>
        <end position="135"/>
    </location>
</feature>
<evidence type="ECO:0000256" key="2">
    <source>
        <dbReference type="SAM" id="Phobius"/>
    </source>
</evidence>
<dbReference type="KEGG" id="kmr:108234741"/>
<protein>
    <submittedName>
        <fullName evidence="4">Mucin 15, cell surface associated</fullName>
    </submittedName>
</protein>
<dbReference type="PANTHER" id="PTHR45427">
    <property type="entry name" value="MUCIN-15"/>
    <property type="match status" value="1"/>
</dbReference>
<sequence length="433" mass="44786">MKTLKITACLFLLSQALHLASLQSITTTASPVHTIDKAWLRQINNNENGNSLSPEENEFESGLDTSESENDNSGGIPSGFMVENTEEEENVAIQIRGENKTSEDLDISNKTMNSEFENGTTKQPELPEAANPPANSSTELTKSSQTNMTEAEEEFNSSMAADNSTSPRDVSNNNTTLQSTTLAPENGTTKQPTTTPDSDKGLANHTGSTTTSAPTTAAPSTTAPSTTAPSTTAPTTAAPSTAAPNATAPNAAAPNAEAPSTAAPSTAAPSTAAPSTAAPSTTAPGTTAPQIGESTAAAPSETPETSSPTTTDVPSTPEVANKNGIFADGSERGTGAQSGLESDPYRSKRNVAWLAVLGTTAVAACVGVVAYIILKKKHQKAFTHRKLVEEYPADPVLRLDNCEPLDLNFGGSAYSNPGLQADSIQMDSLSGRR</sequence>
<feature type="chain" id="PRO_5018599745" evidence="3">
    <location>
        <begin position="23"/>
        <end position="433"/>
    </location>
</feature>
<feature type="compositionally biased region" description="Polar residues" evidence="1">
    <location>
        <begin position="136"/>
        <end position="149"/>
    </location>
</feature>
<reference evidence="4" key="1">
    <citation type="submission" date="2025-08" db="UniProtKB">
        <authorList>
            <consortium name="Ensembl"/>
        </authorList>
    </citation>
    <scope>IDENTIFICATION</scope>
</reference>
<dbReference type="Proteomes" id="UP000264800">
    <property type="component" value="Unplaced"/>
</dbReference>
<dbReference type="InterPro" id="IPR031371">
    <property type="entry name" value="Mucin-15"/>
</dbReference>
<dbReference type="AlphaFoldDB" id="A0A3Q3EPM3"/>
<dbReference type="GeneTree" id="ENSGT00860000135092"/>
<proteinExistence type="predicted"/>
<dbReference type="CTD" id="143662"/>
<dbReference type="Ensembl" id="ENSKMAT00000003799.1">
    <property type="protein sequence ID" value="ENSKMAP00000003727.1"/>
    <property type="gene ID" value="ENSKMAG00000002846.1"/>
</dbReference>
<keyword evidence="5" id="KW-1185">Reference proteome</keyword>
<keyword evidence="2" id="KW-0812">Transmembrane</keyword>
<dbReference type="Pfam" id="PF15672">
    <property type="entry name" value="Mucin15"/>
    <property type="match status" value="1"/>
</dbReference>
<evidence type="ECO:0000313" key="4">
    <source>
        <dbReference type="Ensembl" id="ENSKMAP00000003727.1"/>
    </source>
</evidence>
<feature type="region of interest" description="Disordered" evidence="1">
    <location>
        <begin position="114"/>
        <end position="344"/>
    </location>
</feature>
<feature type="compositionally biased region" description="Polar residues" evidence="1">
    <location>
        <begin position="156"/>
        <end position="170"/>
    </location>
</feature>
<evidence type="ECO:0000256" key="3">
    <source>
        <dbReference type="SAM" id="SignalP"/>
    </source>
</evidence>
<dbReference type="GeneID" id="108234741"/>
<reference evidence="4" key="2">
    <citation type="submission" date="2025-09" db="UniProtKB">
        <authorList>
            <consortium name="Ensembl"/>
        </authorList>
    </citation>
    <scope>IDENTIFICATION</scope>
</reference>
<evidence type="ECO:0000256" key="1">
    <source>
        <dbReference type="SAM" id="MobiDB-lite"/>
    </source>
</evidence>
<feature type="signal peptide" evidence="3">
    <location>
        <begin position="1"/>
        <end position="22"/>
    </location>
</feature>
<feature type="transmembrane region" description="Helical" evidence="2">
    <location>
        <begin position="351"/>
        <end position="374"/>
    </location>
</feature>
<feature type="compositionally biased region" description="Polar residues" evidence="1">
    <location>
        <begin position="114"/>
        <end position="123"/>
    </location>
</feature>
<dbReference type="OrthoDB" id="9950822at2759"/>
<keyword evidence="2" id="KW-0472">Membrane</keyword>
<dbReference type="OMA" id="EYPSEPV"/>
<dbReference type="PANTHER" id="PTHR45427:SF1">
    <property type="entry name" value="MUCIN-15"/>
    <property type="match status" value="1"/>
</dbReference>
<dbReference type="RefSeq" id="XP_017269642.1">
    <property type="nucleotide sequence ID" value="XM_017414153.3"/>
</dbReference>
<organism evidence="4 5">
    <name type="scientific">Kryptolebias marmoratus</name>
    <name type="common">Mangrove killifish</name>
    <name type="synonym">Rivulus marmoratus</name>
    <dbReference type="NCBI Taxonomy" id="37003"/>
    <lineage>
        <taxon>Eukaryota</taxon>
        <taxon>Metazoa</taxon>
        <taxon>Chordata</taxon>
        <taxon>Craniata</taxon>
        <taxon>Vertebrata</taxon>
        <taxon>Euteleostomi</taxon>
        <taxon>Actinopterygii</taxon>
        <taxon>Neopterygii</taxon>
        <taxon>Teleostei</taxon>
        <taxon>Neoteleostei</taxon>
        <taxon>Acanthomorphata</taxon>
        <taxon>Ovalentaria</taxon>
        <taxon>Atherinomorphae</taxon>
        <taxon>Cyprinodontiformes</taxon>
        <taxon>Rivulidae</taxon>
        <taxon>Kryptolebias</taxon>
    </lineage>
</organism>
<evidence type="ECO:0000313" key="5">
    <source>
        <dbReference type="Proteomes" id="UP000264800"/>
    </source>
</evidence>